<reference evidence="1" key="1">
    <citation type="submission" date="2023-04" db="EMBL/GenBank/DDBJ databases">
        <title>Phytophthora fragariaefolia NBRC 109709.</title>
        <authorList>
            <person name="Ichikawa N."/>
            <person name="Sato H."/>
            <person name="Tonouchi N."/>
        </authorList>
    </citation>
    <scope>NUCLEOTIDE SEQUENCE</scope>
    <source>
        <strain evidence="1">NBRC 109709</strain>
    </source>
</reference>
<proteinExistence type="predicted"/>
<evidence type="ECO:0000313" key="2">
    <source>
        <dbReference type="Proteomes" id="UP001165121"/>
    </source>
</evidence>
<dbReference type="Proteomes" id="UP001165121">
    <property type="component" value="Unassembled WGS sequence"/>
</dbReference>
<accession>A0A9W7CRT4</accession>
<dbReference type="AlphaFoldDB" id="A0A9W7CRT4"/>
<comment type="caution">
    <text evidence="1">The sequence shown here is derived from an EMBL/GenBank/DDBJ whole genome shotgun (WGS) entry which is preliminary data.</text>
</comment>
<protein>
    <submittedName>
        <fullName evidence="1">Unnamed protein product</fullName>
    </submittedName>
</protein>
<name>A0A9W7CRT4_9STRA</name>
<sequence>MTSEYPETSWKSNLDPSSHRVASMALSVDENYGMGQSVVSHFKKSKAAPWYNTTIYLGSNQVHWSNTCGTITAAIKESDHAELWTTVNTQIKTAGEYTTRKHQPWTRH</sequence>
<keyword evidence="2" id="KW-1185">Reference proteome</keyword>
<evidence type="ECO:0000313" key="1">
    <source>
        <dbReference type="EMBL" id="GMF40405.1"/>
    </source>
</evidence>
<organism evidence="1 2">
    <name type="scientific">Phytophthora fragariaefolia</name>
    <dbReference type="NCBI Taxonomy" id="1490495"/>
    <lineage>
        <taxon>Eukaryota</taxon>
        <taxon>Sar</taxon>
        <taxon>Stramenopiles</taxon>
        <taxon>Oomycota</taxon>
        <taxon>Peronosporomycetes</taxon>
        <taxon>Peronosporales</taxon>
        <taxon>Peronosporaceae</taxon>
        <taxon>Phytophthora</taxon>
    </lineage>
</organism>
<gene>
    <name evidence="1" type="ORF">Pfra01_001240000</name>
</gene>
<dbReference type="EMBL" id="BSXT01001243">
    <property type="protein sequence ID" value="GMF40405.1"/>
    <property type="molecule type" value="Genomic_DNA"/>
</dbReference>